<organism evidence="3 4">
    <name type="scientific">Candidatus Contendobacter odensis Run_B_J11</name>
    <dbReference type="NCBI Taxonomy" id="1400861"/>
    <lineage>
        <taxon>Bacteria</taxon>
        <taxon>Pseudomonadati</taxon>
        <taxon>Pseudomonadota</taxon>
        <taxon>Gammaproteobacteria</taxon>
        <taxon>Candidatus Competibacteraceae</taxon>
        <taxon>Candidatus Contendibacter</taxon>
    </lineage>
</organism>
<evidence type="ECO:0000256" key="2">
    <source>
        <dbReference type="SAM" id="SignalP"/>
    </source>
</evidence>
<evidence type="ECO:0008006" key="5">
    <source>
        <dbReference type="Google" id="ProtNLM"/>
    </source>
</evidence>
<proteinExistence type="predicted"/>
<keyword evidence="2" id="KW-0732">Signal</keyword>
<reference evidence="3 4" key="1">
    <citation type="journal article" date="2014" name="ISME J.">
        <title>Candidatus Competibacter-lineage genomes retrieved from metagenomes reveal functional metabolic diversity.</title>
        <authorList>
            <person name="McIlroy S.J."/>
            <person name="Albertsen M."/>
            <person name="Andresen E.K."/>
            <person name="Saunders A.M."/>
            <person name="Kristiansen R."/>
            <person name="Stokholm-Bjerregaard M."/>
            <person name="Nielsen K.L."/>
            <person name="Nielsen P.H."/>
        </authorList>
    </citation>
    <scope>NUCLEOTIDE SEQUENCE [LARGE SCALE GENOMIC DNA]</scope>
    <source>
        <strain evidence="3 4">Run_B_J11</strain>
    </source>
</reference>
<feature type="compositionally biased region" description="Basic and acidic residues" evidence="1">
    <location>
        <begin position="144"/>
        <end position="168"/>
    </location>
</feature>
<gene>
    <name evidence="3" type="ORF">BN874_390004</name>
</gene>
<evidence type="ECO:0000256" key="1">
    <source>
        <dbReference type="SAM" id="MobiDB-lite"/>
    </source>
</evidence>
<sequence length="203" mass="21629">MNKLNMTAIAAAIGLVFSAGAMAQNMSKDAYKAADDLIAAEYTTDKAKCDPLSGNPKDICIAEAKGKEKVAKAELEARYEPTAKNHYKALVAKAEADYAVANQKCDDKSGNDKDVCVKEAKAVKTRIEADAEAQMKTSDANRAASEKSAEAGMKARVEGAEARQEATTEKVDANYAVAKEKCDSLASDAKTRCMDEAKAKYGK</sequence>
<keyword evidence="4" id="KW-1185">Reference proteome</keyword>
<feature type="region of interest" description="Disordered" evidence="1">
    <location>
        <begin position="134"/>
        <end position="168"/>
    </location>
</feature>
<evidence type="ECO:0000313" key="3">
    <source>
        <dbReference type="EMBL" id="CDH46177.1"/>
    </source>
</evidence>
<dbReference type="Proteomes" id="UP000019184">
    <property type="component" value="Unassembled WGS sequence"/>
</dbReference>
<dbReference type="OrthoDB" id="5769605at2"/>
<comment type="caution">
    <text evidence="3">The sequence shown here is derived from an EMBL/GenBank/DDBJ whole genome shotgun (WGS) entry which is preliminary data.</text>
</comment>
<evidence type="ECO:0000313" key="4">
    <source>
        <dbReference type="Proteomes" id="UP000019184"/>
    </source>
</evidence>
<protein>
    <recommendedName>
        <fullName evidence="5">Cell envelope biogenesis protein TolA</fullName>
    </recommendedName>
</protein>
<dbReference type="RefSeq" id="WP_034434709.1">
    <property type="nucleotide sequence ID" value="NZ_CBTK010000253.1"/>
</dbReference>
<feature type="chain" id="PRO_5031505591" description="Cell envelope biogenesis protein TolA" evidence="2">
    <location>
        <begin position="24"/>
        <end position="203"/>
    </location>
</feature>
<feature type="signal peptide" evidence="2">
    <location>
        <begin position="1"/>
        <end position="23"/>
    </location>
</feature>
<name>A0A7U7GDE4_9GAMM</name>
<dbReference type="EMBL" id="CBTK010000253">
    <property type="protein sequence ID" value="CDH46177.1"/>
    <property type="molecule type" value="Genomic_DNA"/>
</dbReference>
<dbReference type="AlphaFoldDB" id="A0A7U7GDE4"/>
<accession>A0A7U7GDE4</accession>